<dbReference type="InterPro" id="IPR009671">
    <property type="entry name" value="RraB_dom"/>
</dbReference>
<dbReference type="Pfam" id="PF06877">
    <property type="entry name" value="RraB"/>
    <property type="match status" value="1"/>
</dbReference>
<name>A0A6G4R223_9CAUL</name>
<dbReference type="EMBL" id="JAAKGT010000011">
    <property type="protein sequence ID" value="NGM51831.1"/>
    <property type="molecule type" value="Genomic_DNA"/>
</dbReference>
<evidence type="ECO:0000259" key="1">
    <source>
        <dbReference type="Pfam" id="PF06877"/>
    </source>
</evidence>
<dbReference type="AlphaFoldDB" id="A0A6G4R223"/>
<dbReference type="InterPro" id="IPR036701">
    <property type="entry name" value="RraB-like_sf"/>
</dbReference>
<protein>
    <submittedName>
        <fullName evidence="2">Ribonuclease E inhibitor RraB</fullName>
    </submittedName>
</protein>
<dbReference type="Gene3D" id="3.30.70.970">
    <property type="entry name" value="RraB-like"/>
    <property type="match status" value="1"/>
</dbReference>
<reference evidence="2" key="1">
    <citation type="submission" date="2020-02" db="EMBL/GenBank/DDBJ databases">
        <authorList>
            <person name="Gao J."/>
            <person name="Sun J."/>
        </authorList>
    </citation>
    <scope>NUCLEOTIDE SEQUENCE</scope>
    <source>
        <strain evidence="2">602-2</strain>
    </source>
</reference>
<sequence length="108" mass="11146">MGEDLLEENADVLADLAARGVDLARTRQVDFTAVFASEAAADRFAAVAAAEGFSGKVERSGCVEALPWDVVVCCEMVPSTEAVTGAEIRLGILAAAEGGRTDGWGFPG</sequence>
<dbReference type="RefSeq" id="WP_165261667.1">
    <property type="nucleotide sequence ID" value="NZ_JAAKGT010000011.1"/>
</dbReference>
<proteinExistence type="predicted"/>
<organism evidence="2">
    <name type="scientific">Caulobacter sp. 602-2</name>
    <dbReference type="NCBI Taxonomy" id="2710887"/>
    <lineage>
        <taxon>Bacteria</taxon>
        <taxon>Pseudomonadati</taxon>
        <taxon>Pseudomonadota</taxon>
        <taxon>Alphaproteobacteria</taxon>
        <taxon>Caulobacterales</taxon>
        <taxon>Caulobacteraceae</taxon>
        <taxon>Caulobacter</taxon>
    </lineage>
</organism>
<evidence type="ECO:0000313" key="2">
    <source>
        <dbReference type="EMBL" id="NGM51831.1"/>
    </source>
</evidence>
<feature type="domain" description="Regulator of ribonuclease activity B" evidence="1">
    <location>
        <begin position="7"/>
        <end position="105"/>
    </location>
</feature>
<comment type="caution">
    <text evidence="2">The sequence shown here is derived from an EMBL/GenBank/DDBJ whole genome shotgun (WGS) entry which is preliminary data.</text>
</comment>
<dbReference type="SUPFAM" id="SSF89946">
    <property type="entry name" value="Hypothetical protein VC0424"/>
    <property type="match status" value="1"/>
</dbReference>
<accession>A0A6G4R223</accession>
<gene>
    <name evidence="2" type="ORF">G5B46_19655</name>
</gene>